<evidence type="ECO:0000313" key="2">
    <source>
        <dbReference type="EMBL" id="WAL66886.1"/>
    </source>
</evidence>
<feature type="transmembrane region" description="Helical" evidence="1">
    <location>
        <begin position="476"/>
        <end position="501"/>
    </location>
</feature>
<keyword evidence="3" id="KW-1185">Reference proteome</keyword>
<sequence>MITRAESPSSRRPLSTSAWLLALTLALLGFGFVASRPTAPPDQGALTGGAAAAQRAIDALVHPGPQATALSLLPADFTQVTGIVPGAIPGRDGTVRAVHVDGGCSAPWGDDNTEWDYSVPCKAHDLGYDLLRYADKVGQPLPSSARASLDARLSADMHAMCRINPNGSPHTCQLVASLYTAGLVVNSWHQRWGPPVGDPIGPMLAGIAVIGCLLVLRLRGWHTRRRTRPASDKAPEPAPAPGTRPAFTSLWMTLCAACLILLTLGESLIALARWAGASEGALAPFTWLVQLAPLFFFAGGRANAAGWQAVTGAGGGYRQYLAHRASRVLRPALIFVVVASAVPLALELLGIPDGTNAAVVRLALHPLWLLGVYLLTVVATPVMLALHRRAAVLTRLGLLVFLLSAELTASWVSSPVPRYLAVFALALLAQQVAFGGLPLRRPARLATGVVAGLAGLVLLTTAGGFSPTLIDTPGALPALAAPALPVLLLGMVQLGLLGLFARPLARLTRRRALAVPVRFALRAPMSLYLAFLAAMLLLVTIVSRPAATLAWLLGPRTLVALGLLAVPALLVFWWFERHGDGHVPWHHHRPSGWLAHAATALGTGFATIGLFGFALTRFGGDGGQTLLGLPLDPIQNLIQLLLGVFLLHAVRTGASAAASTWVVTAMACVPPLLEAADGYHGEVVTVAVNGATAVFALLCAAGALLPARTVIENR</sequence>
<feature type="transmembrane region" description="Helical" evidence="1">
    <location>
        <begin position="281"/>
        <end position="298"/>
    </location>
</feature>
<feature type="transmembrane region" description="Helical" evidence="1">
    <location>
        <begin position="366"/>
        <end position="386"/>
    </location>
</feature>
<feature type="transmembrane region" description="Helical" evidence="1">
    <location>
        <begin position="627"/>
        <end position="647"/>
    </location>
</feature>
<feature type="transmembrane region" description="Helical" evidence="1">
    <location>
        <begin position="200"/>
        <end position="218"/>
    </location>
</feature>
<dbReference type="Pfam" id="PF14325">
    <property type="entry name" value="DUF4383"/>
    <property type="match status" value="1"/>
</dbReference>
<feature type="transmembrane region" description="Helical" evidence="1">
    <location>
        <begin position="527"/>
        <end position="552"/>
    </location>
</feature>
<feature type="transmembrane region" description="Helical" evidence="1">
    <location>
        <begin position="419"/>
        <end position="437"/>
    </location>
</feature>
<organism evidence="2 3">
    <name type="scientific">Amycolatopsis cynarae</name>
    <dbReference type="NCBI Taxonomy" id="2995223"/>
    <lineage>
        <taxon>Bacteria</taxon>
        <taxon>Bacillati</taxon>
        <taxon>Actinomycetota</taxon>
        <taxon>Actinomycetes</taxon>
        <taxon>Pseudonocardiales</taxon>
        <taxon>Pseudonocardiaceae</taxon>
        <taxon>Amycolatopsis</taxon>
    </lineage>
</organism>
<feature type="transmembrane region" description="Helical" evidence="1">
    <location>
        <begin position="250"/>
        <end position="275"/>
    </location>
</feature>
<keyword evidence="1" id="KW-1133">Transmembrane helix</keyword>
<gene>
    <name evidence="2" type="ORF">ORV05_03515</name>
</gene>
<feature type="transmembrane region" description="Helical" evidence="1">
    <location>
        <begin position="685"/>
        <end position="705"/>
    </location>
</feature>
<dbReference type="Gene3D" id="1.20.90.10">
    <property type="entry name" value="Phospholipase A2 domain"/>
    <property type="match status" value="1"/>
</dbReference>
<proteinExistence type="predicted"/>
<evidence type="ECO:0000313" key="3">
    <source>
        <dbReference type="Proteomes" id="UP001163203"/>
    </source>
</evidence>
<name>A0ABY7B7N5_9PSEU</name>
<dbReference type="Proteomes" id="UP001163203">
    <property type="component" value="Chromosome"/>
</dbReference>
<dbReference type="InterPro" id="IPR036444">
    <property type="entry name" value="PLipase_A2_dom_sf"/>
</dbReference>
<reference evidence="2" key="1">
    <citation type="submission" date="2022-11" db="EMBL/GenBank/DDBJ databases">
        <authorList>
            <person name="Mo P."/>
        </authorList>
    </citation>
    <scope>NUCLEOTIDE SEQUENCE</scope>
    <source>
        <strain evidence="2">HUAS 11-8</strain>
    </source>
</reference>
<feature type="transmembrane region" description="Helical" evidence="1">
    <location>
        <begin position="654"/>
        <end position="673"/>
    </location>
</feature>
<protein>
    <submittedName>
        <fullName evidence="2">Phospholipase</fullName>
    </submittedName>
</protein>
<feature type="transmembrane region" description="Helical" evidence="1">
    <location>
        <begin position="328"/>
        <end position="346"/>
    </location>
</feature>
<dbReference type="RefSeq" id="WP_268757011.1">
    <property type="nucleotide sequence ID" value="NZ_CP113836.1"/>
</dbReference>
<dbReference type="SUPFAM" id="SSF48619">
    <property type="entry name" value="Phospholipase A2, PLA2"/>
    <property type="match status" value="1"/>
</dbReference>
<dbReference type="EMBL" id="CP113836">
    <property type="protein sequence ID" value="WAL66886.1"/>
    <property type="molecule type" value="Genomic_DNA"/>
</dbReference>
<feature type="transmembrane region" description="Helical" evidence="1">
    <location>
        <begin position="558"/>
        <end position="575"/>
    </location>
</feature>
<accession>A0ABY7B7N5</accession>
<evidence type="ECO:0000256" key="1">
    <source>
        <dbReference type="SAM" id="Phobius"/>
    </source>
</evidence>
<feature type="transmembrane region" description="Helical" evidence="1">
    <location>
        <begin position="393"/>
        <end position="413"/>
    </location>
</feature>
<feature type="transmembrane region" description="Helical" evidence="1">
    <location>
        <begin position="449"/>
        <end position="470"/>
    </location>
</feature>
<keyword evidence="1" id="KW-0472">Membrane</keyword>
<keyword evidence="1" id="KW-0812">Transmembrane</keyword>
<feature type="transmembrane region" description="Helical" evidence="1">
    <location>
        <begin position="595"/>
        <end position="615"/>
    </location>
</feature>